<evidence type="ECO:0000313" key="5">
    <source>
        <dbReference type="Proteomes" id="UP001138997"/>
    </source>
</evidence>
<dbReference type="EMBL" id="JAJOMB010000027">
    <property type="protein sequence ID" value="MCD5316188.1"/>
    <property type="molecule type" value="Genomic_DNA"/>
</dbReference>
<dbReference type="PANTHER" id="PTHR34219:SF1">
    <property type="entry name" value="PEPSY DOMAIN-CONTAINING PROTEIN"/>
    <property type="match status" value="1"/>
</dbReference>
<organism evidence="4 5">
    <name type="scientific">Kineosporia babensis</name>
    <dbReference type="NCBI Taxonomy" id="499548"/>
    <lineage>
        <taxon>Bacteria</taxon>
        <taxon>Bacillati</taxon>
        <taxon>Actinomycetota</taxon>
        <taxon>Actinomycetes</taxon>
        <taxon>Kineosporiales</taxon>
        <taxon>Kineosporiaceae</taxon>
        <taxon>Kineosporia</taxon>
    </lineage>
</organism>
<keyword evidence="2" id="KW-0472">Membrane</keyword>
<feature type="transmembrane region" description="Helical" evidence="2">
    <location>
        <begin position="39"/>
        <end position="67"/>
    </location>
</feature>
<feature type="transmembrane region" description="Helical" evidence="2">
    <location>
        <begin position="234"/>
        <end position="256"/>
    </location>
</feature>
<dbReference type="Pfam" id="PF03929">
    <property type="entry name" value="PepSY_TM"/>
    <property type="match status" value="1"/>
</dbReference>
<proteinExistence type="predicted"/>
<feature type="region of interest" description="Disordered" evidence="1">
    <location>
        <begin position="1"/>
        <end position="31"/>
    </location>
</feature>
<evidence type="ECO:0000313" key="4">
    <source>
        <dbReference type="EMBL" id="MCD5316188.1"/>
    </source>
</evidence>
<feature type="compositionally biased region" description="Basic and acidic residues" evidence="1">
    <location>
        <begin position="1"/>
        <end position="10"/>
    </location>
</feature>
<gene>
    <name evidence="4" type="ORF">LR394_35360</name>
</gene>
<dbReference type="Proteomes" id="UP001138997">
    <property type="component" value="Unassembled WGS sequence"/>
</dbReference>
<dbReference type="PANTHER" id="PTHR34219">
    <property type="entry name" value="IRON-REGULATED INNER MEMBRANE PROTEIN-RELATED"/>
    <property type="match status" value="1"/>
</dbReference>
<keyword evidence="2" id="KW-0812">Transmembrane</keyword>
<sequence>MTLPVDRTDDPSIEVESSPDTGPEAAPQVRRKDSPWRPLILRLHFYAGVFIAPFLAVAALTGLAYVFSPQLDSIVYADELHVDPAGRTALPVADQVAAARAAHPEGVVAEIVPGDSARDTTQVVLDVPGLTDDRQRTVYVDPYTAEVRGQLDTWFGYTPVRTWLDDTHRNLQLGDWGRWYSETAASWLWVVVLGGLFLWWQQLRRRTRDARGFLRRALTPDLSARKGVRRTRGWHAAVGVWLAVGLLFLSATGLTWSRWAGGNFGEVLTAMNSNSPEVSTTLGGGEHAGHAMGGEAGALPDEVGTLAGIDDVIRAANRAGLSESLRLTPPDAEGSGWLVTEKDRSIPVHFDKAVVDPSTAEVTTVSRFGDWPFLAQVTSLGIAAHMGLLFGLANQLLLAALAVGLLCVIFWGYRMWWQRRPTGTRFAVGSAPQSGAWRRIPPVQLLFAIAITVAVGWFMPILGVTLVAFLVLDTVLGSRRRRAAVPSTEGN</sequence>
<evidence type="ECO:0000259" key="3">
    <source>
        <dbReference type="Pfam" id="PF03413"/>
    </source>
</evidence>
<dbReference type="Pfam" id="PF03413">
    <property type="entry name" value="PepSY"/>
    <property type="match status" value="1"/>
</dbReference>
<keyword evidence="2" id="KW-1133">Transmembrane helix</keyword>
<evidence type="ECO:0000256" key="1">
    <source>
        <dbReference type="SAM" id="MobiDB-lite"/>
    </source>
</evidence>
<feature type="transmembrane region" description="Helical" evidence="2">
    <location>
        <begin position="445"/>
        <end position="472"/>
    </location>
</feature>
<feature type="transmembrane region" description="Helical" evidence="2">
    <location>
        <begin position="184"/>
        <end position="201"/>
    </location>
</feature>
<feature type="transmembrane region" description="Helical" evidence="2">
    <location>
        <begin position="396"/>
        <end position="413"/>
    </location>
</feature>
<keyword evidence="5" id="KW-1185">Reference proteome</keyword>
<dbReference type="InterPro" id="IPR025711">
    <property type="entry name" value="PepSY"/>
</dbReference>
<comment type="caution">
    <text evidence="4">The sequence shown here is derived from an EMBL/GenBank/DDBJ whole genome shotgun (WGS) entry which is preliminary data.</text>
</comment>
<accession>A0A9X1NN85</accession>
<dbReference type="InterPro" id="IPR005625">
    <property type="entry name" value="PepSY-ass_TM"/>
</dbReference>
<protein>
    <submittedName>
        <fullName evidence="4">PepSY domain-containing protein</fullName>
    </submittedName>
</protein>
<dbReference type="RefSeq" id="WP_231449040.1">
    <property type="nucleotide sequence ID" value="NZ_JAJOMB010000027.1"/>
</dbReference>
<reference evidence="4" key="1">
    <citation type="submission" date="2021-11" db="EMBL/GenBank/DDBJ databases">
        <title>Streptomyces corallinus and Kineosporia corallina sp. nov., two new coral-derived marine actinobacteria.</title>
        <authorList>
            <person name="Buangrab K."/>
            <person name="Sutthacheep M."/>
            <person name="Yeemin T."/>
            <person name="Harunari E."/>
            <person name="Igarashi Y."/>
            <person name="Sripreechasak P."/>
            <person name="Kanchanasin P."/>
            <person name="Tanasupawat S."/>
            <person name="Phongsopitanun W."/>
        </authorList>
    </citation>
    <scope>NUCLEOTIDE SEQUENCE</scope>
    <source>
        <strain evidence="4">JCM 31032</strain>
    </source>
</reference>
<dbReference type="AlphaFoldDB" id="A0A9X1NN85"/>
<feature type="domain" description="PepSY" evidence="3">
    <location>
        <begin position="90"/>
        <end position="150"/>
    </location>
</feature>
<name>A0A9X1NN85_9ACTN</name>
<evidence type="ECO:0000256" key="2">
    <source>
        <dbReference type="SAM" id="Phobius"/>
    </source>
</evidence>